<comment type="caution">
    <text evidence="1">The sequence shown here is derived from an EMBL/GenBank/DDBJ whole genome shotgun (WGS) entry which is preliminary data.</text>
</comment>
<dbReference type="EMBL" id="LAZR01051956">
    <property type="protein sequence ID" value="KKK84037.1"/>
    <property type="molecule type" value="Genomic_DNA"/>
</dbReference>
<accession>A0A0F8YRK7</accession>
<protein>
    <submittedName>
        <fullName evidence="1">Uncharacterized protein</fullName>
    </submittedName>
</protein>
<proteinExistence type="predicted"/>
<name>A0A0F8YRK7_9ZZZZ</name>
<reference evidence="1" key="1">
    <citation type="journal article" date="2015" name="Nature">
        <title>Complex archaea that bridge the gap between prokaryotes and eukaryotes.</title>
        <authorList>
            <person name="Spang A."/>
            <person name="Saw J.H."/>
            <person name="Jorgensen S.L."/>
            <person name="Zaremba-Niedzwiedzka K."/>
            <person name="Martijn J."/>
            <person name="Lind A.E."/>
            <person name="van Eijk R."/>
            <person name="Schleper C."/>
            <person name="Guy L."/>
            <person name="Ettema T.J."/>
        </authorList>
    </citation>
    <scope>NUCLEOTIDE SEQUENCE</scope>
</reference>
<organism evidence="1">
    <name type="scientific">marine sediment metagenome</name>
    <dbReference type="NCBI Taxonomy" id="412755"/>
    <lineage>
        <taxon>unclassified sequences</taxon>
        <taxon>metagenomes</taxon>
        <taxon>ecological metagenomes</taxon>
    </lineage>
</organism>
<evidence type="ECO:0000313" key="1">
    <source>
        <dbReference type="EMBL" id="KKK84037.1"/>
    </source>
</evidence>
<sequence>MKKCTKCGKKLSLDSFYKKYENVLRSACKNCTNRMARENYPLFKGKRNINMRKHYEENKKQYQITHAIYRRSENGKEKNNKARLRFLATEEGRESMRKSYKKWTANNKEKIKTHWVVQSALRSKKIKRQSCELCREIKSEAHHEDYSKPLDITWLCRDHHKERHRTVILQ</sequence>
<dbReference type="AlphaFoldDB" id="A0A0F8YRK7"/>
<gene>
    <name evidence="1" type="ORF">LCGC14_2787390</name>
</gene>